<feature type="transmembrane region" description="Helical" evidence="2">
    <location>
        <begin position="31"/>
        <end position="48"/>
    </location>
</feature>
<dbReference type="Pfam" id="PF12708">
    <property type="entry name" value="Pect-lyase_RHGA_epim"/>
    <property type="match status" value="1"/>
</dbReference>
<dbReference type="RefSeq" id="WP_120745121.1">
    <property type="nucleotide sequence ID" value="NZ_RBAH01000001.1"/>
</dbReference>
<evidence type="ECO:0000256" key="2">
    <source>
        <dbReference type="SAM" id="Phobius"/>
    </source>
</evidence>
<dbReference type="AlphaFoldDB" id="A0A3B0CLZ3"/>
<feature type="compositionally biased region" description="Basic and acidic residues" evidence="1">
    <location>
        <begin position="1"/>
        <end position="15"/>
    </location>
</feature>
<dbReference type="EMBL" id="RBAH01000001">
    <property type="protein sequence ID" value="RKN86413.1"/>
    <property type="molecule type" value="Genomic_DNA"/>
</dbReference>
<feature type="region of interest" description="Disordered" evidence="1">
    <location>
        <begin position="1"/>
        <end position="23"/>
    </location>
</feature>
<dbReference type="InterPro" id="IPR012334">
    <property type="entry name" value="Pectin_lyas_fold"/>
</dbReference>
<evidence type="ECO:0000259" key="3">
    <source>
        <dbReference type="Pfam" id="PF12708"/>
    </source>
</evidence>
<dbReference type="SUPFAM" id="SSF51126">
    <property type="entry name" value="Pectin lyase-like"/>
    <property type="match status" value="2"/>
</dbReference>
<dbReference type="InterPro" id="IPR024535">
    <property type="entry name" value="RHGA/B-epi-like_pectate_lyase"/>
</dbReference>
<dbReference type="Gene3D" id="2.160.20.10">
    <property type="entry name" value="Single-stranded right-handed beta-helix, Pectin lyase-like"/>
    <property type="match status" value="2"/>
</dbReference>
<feature type="domain" description="Rhamnogalacturonase A/B/Epimerase-like pectate lyase" evidence="3">
    <location>
        <begin position="149"/>
        <end position="407"/>
    </location>
</feature>
<comment type="caution">
    <text evidence="4">The sequence shown here is derived from an EMBL/GenBank/DDBJ whole genome shotgun (WGS) entry which is preliminary data.</text>
</comment>
<dbReference type="PROSITE" id="PS51318">
    <property type="entry name" value="TAT"/>
    <property type="match status" value="1"/>
</dbReference>
<evidence type="ECO:0000313" key="4">
    <source>
        <dbReference type="EMBL" id="RKN86413.1"/>
    </source>
</evidence>
<accession>A0A3B0CLZ3</accession>
<dbReference type="InterPro" id="IPR006311">
    <property type="entry name" value="TAT_signal"/>
</dbReference>
<dbReference type="OrthoDB" id="6502305at2"/>
<dbReference type="InterPro" id="IPR011050">
    <property type="entry name" value="Pectin_lyase_fold/virulence"/>
</dbReference>
<dbReference type="SMART" id="SM00710">
    <property type="entry name" value="PbH1"/>
    <property type="match status" value="8"/>
</dbReference>
<reference evidence="4 5" key="1">
    <citation type="journal article" date="2007" name="Int. J. Syst. Evol. Microbiol.">
        <title>Paenibacillus ginsengarvi sp. nov., isolated from soil from ginseng cultivation.</title>
        <authorList>
            <person name="Yoon M.H."/>
            <person name="Ten L.N."/>
            <person name="Im W.T."/>
        </authorList>
    </citation>
    <scope>NUCLEOTIDE SEQUENCE [LARGE SCALE GENOMIC DNA]</scope>
    <source>
        <strain evidence="4 5">KCTC 13059</strain>
    </source>
</reference>
<dbReference type="Proteomes" id="UP000282311">
    <property type="component" value="Unassembled WGS sequence"/>
</dbReference>
<organism evidence="4 5">
    <name type="scientific">Paenibacillus ginsengarvi</name>
    <dbReference type="NCBI Taxonomy" id="400777"/>
    <lineage>
        <taxon>Bacteria</taxon>
        <taxon>Bacillati</taxon>
        <taxon>Bacillota</taxon>
        <taxon>Bacilli</taxon>
        <taxon>Bacillales</taxon>
        <taxon>Paenibacillaceae</taxon>
        <taxon>Paenibacillus</taxon>
    </lineage>
</organism>
<evidence type="ECO:0000256" key="1">
    <source>
        <dbReference type="SAM" id="MobiDB-lite"/>
    </source>
</evidence>
<keyword evidence="5" id="KW-1185">Reference proteome</keyword>
<gene>
    <name evidence="4" type="ORF">D7M11_00115</name>
</gene>
<name>A0A3B0CLZ3_9BACL</name>
<keyword evidence="2" id="KW-0812">Transmembrane</keyword>
<dbReference type="InterPro" id="IPR006626">
    <property type="entry name" value="PbH1"/>
</dbReference>
<keyword evidence="2" id="KW-1133">Transmembrane helix</keyword>
<proteinExistence type="predicted"/>
<keyword evidence="2" id="KW-0472">Membrane</keyword>
<evidence type="ECO:0000313" key="5">
    <source>
        <dbReference type="Proteomes" id="UP000282311"/>
    </source>
</evidence>
<sequence>MMDKEQIQTKSETEQARSGNAEQQAISRRKLLLSAGMAGAAALLYGAVGNAAKGGENVSGAVYGAGNRGGIAGQVDSLTALEYVIATTIAELRAMTAPEPDYVYLVTDKGQEGHFKCDLLDTLSADNTGTVVVAASGARLKRLMEVPYWNVKWFGAKGDGTTDDMSTIQKTIDAASANGGGTVYFPKGTYIVSPSGSTKINLRNDVHLLGEGTASIVKVKDNAGDYGMMFGSANSGVPLKNVRIANLRVDQNPQNNTTCNINLTRTDSYYWQFVVALYNYENIAVDNVTFDPTCGVNTITLNNERGKNATITNCRFHFVMAKGDPAYDNSAIYLNGQNHTVTNCLFYAGPGQKARGAIETHGGQSVVTNNVSDGYYTGVNAQANGVSVEHADMTIADNTFSNANQGIQLWPWKTYPLRNVTVSGNTIYLANTVHQRYTTTGISSAGGATETGAFENITITGNTIVFQEEFTVRSGFNDLGYGIGLVKENDILNVVISNNLIRNAPAAGIRIGSNSKIGKARNIQITGNSIMNSGHYPAPSELYRAGILLRSTVDGAVVTGNFISDTYDQAKGLFSIRVNDFDGTFTNVSVTNNLITSKQGGLWFSVSPSVTTDLPSIKTSASFPPMSGTFNQGEIVLYTGLAVTSGQSPAGYKVTATGTAGTLTGVTATGAINTPYINVNDSSALKPEMWVRIQTGNQLRRIVRISGNQVRLNANLTSDVPSASPVTYAPPSFATFASIGTLPGIADTSGSTLGQLETEVNLLKQLLRNYGIMS</sequence>
<protein>
    <recommendedName>
        <fullName evidence="3">Rhamnogalacturonase A/B/Epimerase-like pectate lyase domain-containing protein</fullName>
    </recommendedName>
</protein>